<evidence type="ECO:0000256" key="5">
    <source>
        <dbReference type="ARBA" id="ARBA00023136"/>
    </source>
</evidence>
<evidence type="ECO:0000256" key="4">
    <source>
        <dbReference type="ARBA" id="ARBA00022989"/>
    </source>
</evidence>
<evidence type="ECO:0000259" key="8">
    <source>
        <dbReference type="Pfam" id="PF02687"/>
    </source>
</evidence>
<dbReference type="Pfam" id="PF12704">
    <property type="entry name" value="MacB_PCD"/>
    <property type="match status" value="1"/>
</dbReference>
<evidence type="ECO:0000313" key="10">
    <source>
        <dbReference type="EMBL" id="HGY93669.1"/>
    </source>
</evidence>
<feature type="domain" description="ABC3 transporter permease C-terminal" evidence="8">
    <location>
        <begin position="291"/>
        <end position="401"/>
    </location>
</feature>
<accession>A0A7V4XR57</accession>
<dbReference type="GO" id="GO:0005886">
    <property type="term" value="C:plasma membrane"/>
    <property type="evidence" value="ECO:0007669"/>
    <property type="project" value="UniProtKB-SubCell"/>
</dbReference>
<dbReference type="InterPro" id="IPR003838">
    <property type="entry name" value="ABC3_permease_C"/>
</dbReference>
<evidence type="ECO:0000259" key="9">
    <source>
        <dbReference type="Pfam" id="PF12704"/>
    </source>
</evidence>
<dbReference type="PANTHER" id="PTHR30572">
    <property type="entry name" value="MEMBRANE COMPONENT OF TRANSPORTER-RELATED"/>
    <property type="match status" value="1"/>
</dbReference>
<feature type="transmembrane region" description="Helical" evidence="7">
    <location>
        <begin position="330"/>
        <end position="359"/>
    </location>
</feature>
<dbReference type="AlphaFoldDB" id="A0A7V4XR57"/>
<feature type="domain" description="MacB-like periplasmic core" evidence="9">
    <location>
        <begin position="21"/>
        <end position="247"/>
    </location>
</feature>
<proteinExistence type="inferred from homology"/>
<organism evidence="10">
    <name type="scientific">Acidobacterium capsulatum</name>
    <dbReference type="NCBI Taxonomy" id="33075"/>
    <lineage>
        <taxon>Bacteria</taxon>
        <taxon>Pseudomonadati</taxon>
        <taxon>Acidobacteriota</taxon>
        <taxon>Terriglobia</taxon>
        <taxon>Terriglobales</taxon>
        <taxon>Acidobacteriaceae</taxon>
        <taxon>Acidobacterium</taxon>
    </lineage>
</organism>
<feature type="transmembrane region" description="Helical" evidence="7">
    <location>
        <begin position="282"/>
        <end position="309"/>
    </location>
</feature>
<dbReference type="InterPro" id="IPR050250">
    <property type="entry name" value="Macrolide_Exporter_MacB"/>
</dbReference>
<name>A0A7V4XR57_9BACT</name>
<dbReference type="Pfam" id="PF02687">
    <property type="entry name" value="FtsX"/>
    <property type="match status" value="1"/>
</dbReference>
<keyword evidence="2" id="KW-1003">Cell membrane</keyword>
<dbReference type="GO" id="GO:0022857">
    <property type="term" value="F:transmembrane transporter activity"/>
    <property type="evidence" value="ECO:0007669"/>
    <property type="project" value="TreeGrafter"/>
</dbReference>
<evidence type="ECO:0000256" key="2">
    <source>
        <dbReference type="ARBA" id="ARBA00022475"/>
    </source>
</evidence>
<feature type="transmembrane region" description="Helical" evidence="7">
    <location>
        <begin position="371"/>
        <end position="391"/>
    </location>
</feature>
<gene>
    <name evidence="10" type="ORF">ENW50_03115</name>
</gene>
<evidence type="ECO:0000256" key="1">
    <source>
        <dbReference type="ARBA" id="ARBA00004651"/>
    </source>
</evidence>
<feature type="transmembrane region" description="Helical" evidence="7">
    <location>
        <begin position="21"/>
        <end position="41"/>
    </location>
</feature>
<dbReference type="PANTHER" id="PTHR30572:SF4">
    <property type="entry name" value="ABC TRANSPORTER PERMEASE YTRF"/>
    <property type="match status" value="1"/>
</dbReference>
<keyword evidence="5 7" id="KW-0472">Membrane</keyword>
<dbReference type="InterPro" id="IPR025857">
    <property type="entry name" value="MacB_PCD"/>
</dbReference>
<evidence type="ECO:0000256" key="7">
    <source>
        <dbReference type="SAM" id="Phobius"/>
    </source>
</evidence>
<sequence length="409" mass="44046">MRFWEALKISLQSLWANKMRTVLTLIGVIIGVSSVITVITLTNGVNKYVATKVYGYGANVFTVGKEPQVILSYAEYLKYQKRKDFTMADYEAVKQLCHACKQVGALIDTSGSVIAGKKSSTNTAIRGWTWNMLEISNLNIATGRSFIPSDQTYARHVAVIGYDIQHDLLGMGVNPIGQQIRVDGEPYTVIGVAEKQGSTLGQSQDNFVAVPITAFEHTYGTGQSITLSIQAPATGAPLDAATQEVQTIMRVRRHDRPGQPDDFSIDTNSSFIGLWKSISSTILIVIVGVTSISLVVGGIVIMNIMLVSVTERTREIGVRKALGARSSDVLMQFMIESATMSTIGGAIGIAIGVGAAYLVTALVHFPSSVQLWSVLLALFVSSAIGMFFGVYPASRAAKLDPIVALRSEL</sequence>
<evidence type="ECO:0000256" key="6">
    <source>
        <dbReference type="ARBA" id="ARBA00038076"/>
    </source>
</evidence>
<comment type="caution">
    <text evidence="10">The sequence shown here is derived from an EMBL/GenBank/DDBJ whole genome shotgun (WGS) entry which is preliminary data.</text>
</comment>
<evidence type="ECO:0000256" key="3">
    <source>
        <dbReference type="ARBA" id="ARBA00022692"/>
    </source>
</evidence>
<protein>
    <submittedName>
        <fullName evidence="10">FtsX-like permease family protein</fullName>
    </submittedName>
</protein>
<reference evidence="10" key="1">
    <citation type="journal article" date="2020" name="mSystems">
        <title>Genome- and Community-Level Interaction Insights into Carbon Utilization and Element Cycling Functions of Hydrothermarchaeota in Hydrothermal Sediment.</title>
        <authorList>
            <person name="Zhou Z."/>
            <person name="Liu Y."/>
            <person name="Xu W."/>
            <person name="Pan J."/>
            <person name="Luo Z.H."/>
            <person name="Li M."/>
        </authorList>
    </citation>
    <scope>NUCLEOTIDE SEQUENCE [LARGE SCALE GENOMIC DNA]</scope>
    <source>
        <strain evidence="10">SpSt-855</strain>
    </source>
</reference>
<keyword evidence="4 7" id="KW-1133">Transmembrane helix</keyword>
<keyword evidence="3 7" id="KW-0812">Transmembrane</keyword>
<comment type="similarity">
    <text evidence="6">Belongs to the ABC-4 integral membrane protein family.</text>
</comment>
<comment type="subcellular location">
    <subcellularLocation>
        <location evidence="1">Cell membrane</location>
        <topology evidence="1">Multi-pass membrane protein</topology>
    </subcellularLocation>
</comment>
<dbReference type="EMBL" id="DTKL01000018">
    <property type="protein sequence ID" value="HGY93669.1"/>
    <property type="molecule type" value="Genomic_DNA"/>
</dbReference>